<dbReference type="SMART" id="SM00322">
    <property type="entry name" value="KH"/>
    <property type="match status" value="1"/>
</dbReference>
<dbReference type="GO" id="GO:0000175">
    <property type="term" value="F:3'-5'-RNA exonuclease activity"/>
    <property type="evidence" value="ECO:0007669"/>
    <property type="project" value="TreeGrafter"/>
</dbReference>
<dbReference type="InterPro" id="IPR004087">
    <property type="entry name" value="KH_dom"/>
</dbReference>
<dbReference type="CDD" id="cd04472">
    <property type="entry name" value="S1_PNPase"/>
    <property type="match status" value="1"/>
</dbReference>
<dbReference type="FunFam" id="2.40.50.140:FF:000189">
    <property type="entry name" value="Polyribonucleotide nucleotidyltransferase, putative"/>
    <property type="match status" value="1"/>
</dbReference>
<comment type="cofactor">
    <cofactor evidence="8">
        <name>Mg(2+)</name>
        <dbReference type="ChEBI" id="CHEBI:18420"/>
    </cofactor>
</comment>
<dbReference type="SUPFAM" id="SSF50249">
    <property type="entry name" value="Nucleic acid-binding proteins"/>
    <property type="match status" value="1"/>
</dbReference>
<dbReference type="PROSITE" id="PS50126">
    <property type="entry name" value="S1"/>
    <property type="match status" value="1"/>
</dbReference>
<dbReference type="PIRSF" id="PIRSF005499">
    <property type="entry name" value="PNPase"/>
    <property type="match status" value="1"/>
</dbReference>
<dbReference type="InterPro" id="IPR012340">
    <property type="entry name" value="NA-bd_OB-fold"/>
</dbReference>
<dbReference type="InterPro" id="IPR001247">
    <property type="entry name" value="ExoRNase_PH_dom1"/>
</dbReference>
<comment type="function">
    <text evidence="8">Involved in mRNA degradation. Catalyzes the phosphorolysis of single-stranded polyribonucleotides processively in the 3'- to 5'-direction.</text>
</comment>
<dbReference type="EC" id="2.7.7.8" evidence="8"/>
<organism evidence="11 12">
    <name type="scientific">Siphonobacter aquaeclarae</name>
    <dbReference type="NCBI Taxonomy" id="563176"/>
    <lineage>
        <taxon>Bacteria</taxon>
        <taxon>Pseudomonadati</taxon>
        <taxon>Bacteroidota</taxon>
        <taxon>Cytophagia</taxon>
        <taxon>Cytophagales</taxon>
        <taxon>Cytophagaceae</taxon>
        <taxon>Siphonobacter</taxon>
    </lineage>
</organism>
<comment type="subcellular location">
    <subcellularLocation>
        <location evidence="8">Cytoplasm</location>
    </subcellularLocation>
</comment>
<dbReference type="SUPFAM" id="SSF55666">
    <property type="entry name" value="Ribonuclease PH domain 2-like"/>
    <property type="match status" value="2"/>
</dbReference>
<dbReference type="FunFam" id="3.30.230.70:FF:000002">
    <property type="entry name" value="Polyribonucleotide nucleotidyltransferase"/>
    <property type="match status" value="1"/>
</dbReference>
<dbReference type="InterPro" id="IPR015848">
    <property type="entry name" value="PNPase_PH_RNA-bd_bac/org-type"/>
</dbReference>
<dbReference type="SUPFAM" id="SSF54791">
    <property type="entry name" value="Eukaryotic type KH-domain (KH-domain type I)"/>
    <property type="match status" value="1"/>
</dbReference>
<dbReference type="STRING" id="563176.SAMN04488090_2983"/>
<feature type="domain" description="S1 motif" evidence="10">
    <location>
        <begin position="629"/>
        <end position="698"/>
    </location>
</feature>
<dbReference type="Gene3D" id="2.40.50.140">
    <property type="entry name" value="Nucleic acid-binding proteins"/>
    <property type="match status" value="1"/>
</dbReference>
<keyword evidence="3 8" id="KW-0808">Transferase</keyword>
<dbReference type="OrthoDB" id="9804305at2"/>
<evidence type="ECO:0000256" key="8">
    <source>
        <dbReference type="HAMAP-Rule" id="MF_01595"/>
    </source>
</evidence>
<evidence type="ECO:0000256" key="6">
    <source>
        <dbReference type="ARBA" id="ARBA00022842"/>
    </source>
</evidence>
<dbReference type="InterPro" id="IPR027408">
    <property type="entry name" value="PNPase/RNase_PH_dom_sf"/>
</dbReference>
<dbReference type="GO" id="GO:0003723">
    <property type="term" value="F:RNA binding"/>
    <property type="evidence" value="ECO:0007669"/>
    <property type="project" value="UniProtKB-UniRule"/>
</dbReference>
<evidence type="ECO:0000259" key="10">
    <source>
        <dbReference type="PROSITE" id="PS50126"/>
    </source>
</evidence>
<dbReference type="Pfam" id="PF00013">
    <property type="entry name" value="KH_1"/>
    <property type="match status" value="1"/>
</dbReference>
<dbReference type="InterPro" id="IPR020568">
    <property type="entry name" value="Ribosomal_Su5_D2-typ_SF"/>
</dbReference>
<dbReference type="Proteomes" id="UP000198901">
    <property type="component" value="Unassembled WGS sequence"/>
</dbReference>
<dbReference type="PANTHER" id="PTHR11252:SF0">
    <property type="entry name" value="POLYRIBONUCLEOTIDE NUCLEOTIDYLTRANSFERASE 1, MITOCHONDRIAL"/>
    <property type="match status" value="1"/>
</dbReference>
<keyword evidence="7 8" id="KW-0694">RNA-binding</keyword>
<dbReference type="GO" id="GO:0006396">
    <property type="term" value="P:RNA processing"/>
    <property type="evidence" value="ECO:0007669"/>
    <property type="project" value="InterPro"/>
</dbReference>
<dbReference type="InterPro" id="IPR003029">
    <property type="entry name" value="S1_domain"/>
</dbReference>
<dbReference type="Gene3D" id="3.30.1370.10">
    <property type="entry name" value="K Homology domain, type 1"/>
    <property type="match status" value="1"/>
</dbReference>
<dbReference type="Gene3D" id="3.30.230.70">
    <property type="entry name" value="GHMP Kinase, N-terminal domain"/>
    <property type="match status" value="2"/>
</dbReference>
<dbReference type="CDD" id="cd11363">
    <property type="entry name" value="RNase_PH_PNPase_1"/>
    <property type="match status" value="1"/>
</dbReference>
<evidence type="ECO:0000256" key="5">
    <source>
        <dbReference type="ARBA" id="ARBA00022723"/>
    </source>
</evidence>
<feature type="region of interest" description="Disordered" evidence="9">
    <location>
        <begin position="699"/>
        <end position="736"/>
    </location>
</feature>
<feature type="compositionally biased region" description="Basic and acidic residues" evidence="9">
    <location>
        <begin position="706"/>
        <end position="736"/>
    </location>
</feature>
<keyword evidence="12" id="KW-1185">Reference proteome</keyword>
<sequence>MNVVTKKVSLPDGRIITIETGKLAKQADGSVVVRMGDTMLLATAVASADARPGIDFLPLSVDYQEKFASAGKIPGSFQRREGRLSDYEILISRLVDRALRPTFPDDFHADVQINVMMISADPEVQPDALAGLAASAALMVSDIPFNGPISEVRVAKIDGLYLINPPTSMLDRAELDLIVAGNSTDILMVEGESNEVSEDDMLTALKTAHDAIKIQCAAQKELEAEVGKTEKRTYNHETHDEELKKFLYDNYYGKMYAVAASGNANKSIRKEGFKAVREEYLATLPEEHEIDLSLVGKYFHDIEKDAARNLVLDERKRLDGRALDEVRPIWSEVDYLPRAHGSAVFTRGETQSITTVTLGTKLDEQIVDQALVSGYNKFLLHYNFPGFSTGEVKPNRGPGRREVGHGNLAMRAIKKVMPPEADNPYTIRVVSDILESNGSSSMATVCAGTLALMDAGVKIKAPVSGIAMGLISDPKTGKYAVLSDILGDEDHLGDMDFKVTGTENGITACQMDIKIDGLSYEVVAEALLQAKKGRLHILGEMKKTLAEVRPDFKPHAPRAVIIEIPQEFIGAVIGPGGKVVQEIQKTTGTTIAIEEKDNKGYVSIFATNKDAMDAAVARVKGIVTVPEVGEVYTGKVKTITDFGAFVEFLPGRDGLLHISEISWDRLPAMKGVLEVGEEVKVKLIEVDQKTGKFRLSRRVLLPKPEGYQERPERPERGDRPERSDRPDRSENRRSRN</sequence>
<evidence type="ECO:0000256" key="3">
    <source>
        <dbReference type="ARBA" id="ARBA00022679"/>
    </source>
</evidence>
<gene>
    <name evidence="8" type="primary">pnp</name>
    <name evidence="11" type="ORF">SAMN04488090_2983</name>
</gene>
<dbReference type="RefSeq" id="WP_093203769.1">
    <property type="nucleotide sequence ID" value="NZ_FNGS01000005.1"/>
</dbReference>
<dbReference type="NCBIfam" id="TIGR03591">
    <property type="entry name" value="polynuc_phos"/>
    <property type="match status" value="1"/>
</dbReference>
<keyword evidence="2 8" id="KW-0963">Cytoplasm</keyword>
<comment type="catalytic activity">
    <reaction evidence="8">
        <text>RNA(n+1) + phosphate = RNA(n) + a ribonucleoside 5'-diphosphate</text>
        <dbReference type="Rhea" id="RHEA:22096"/>
        <dbReference type="Rhea" id="RHEA-COMP:14527"/>
        <dbReference type="Rhea" id="RHEA-COMP:17342"/>
        <dbReference type="ChEBI" id="CHEBI:43474"/>
        <dbReference type="ChEBI" id="CHEBI:57930"/>
        <dbReference type="ChEBI" id="CHEBI:140395"/>
        <dbReference type="EC" id="2.7.7.8"/>
    </reaction>
</comment>
<evidence type="ECO:0000256" key="7">
    <source>
        <dbReference type="ARBA" id="ARBA00022884"/>
    </source>
</evidence>
<dbReference type="Pfam" id="PF03725">
    <property type="entry name" value="RNase_PH_C"/>
    <property type="match status" value="1"/>
</dbReference>
<dbReference type="GO" id="GO:0006402">
    <property type="term" value="P:mRNA catabolic process"/>
    <property type="evidence" value="ECO:0007669"/>
    <property type="project" value="UniProtKB-UniRule"/>
</dbReference>
<dbReference type="SMART" id="SM00316">
    <property type="entry name" value="S1"/>
    <property type="match status" value="1"/>
</dbReference>
<evidence type="ECO:0000256" key="9">
    <source>
        <dbReference type="SAM" id="MobiDB-lite"/>
    </source>
</evidence>
<dbReference type="Pfam" id="PF01138">
    <property type="entry name" value="RNase_PH"/>
    <property type="match status" value="2"/>
</dbReference>
<reference evidence="11 12" key="1">
    <citation type="submission" date="2016-10" db="EMBL/GenBank/DDBJ databases">
        <authorList>
            <person name="de Groot N.N."/>
        </authorList>
    </citation>
    <scope>NUCLEOTIDE SEQUENCE [LARGE SCALE GENOMIC DNA]</scope>
    <source>
        <strain evidence="11 12">DSM 21668</strain>
    </source>
</reference>
<keyword evidence="4 8" id="KW-0548">Nucleotidyltransferase</keyword>
<dbReference type="EMBL" id="FNGS01000005">
    <property type="protein sequence ID" value="SDM25155.1"/>
    <property type="molecule type" value="Genomic_DNA"/>
</dbReference>
<proteinExistence type="inferred from homology"/>
<dbReference type="AlphaFoldDB" id="A0A1G9RRM2"/>
<dbReference type="SUPFAM" id="SSF54211">
    <property type="entry name" value="Ribosomal protein S5 domain 2-like"/>
    <property type="match status" value="2"/>
</dbReference>
<dbReference type="Pfam" id="PF00575">
    <property type="entry name" value="S1"/>
    <property type="match status" value="1"/>
</dbReference>
<dbReference type="FunFam" id="3.30.230.70:FF:000001">
    <property type="entry name" value="Polyribonucleotide nucleotidyltransferase"/>
    <property type="match status" value="1"/>
</dbReference>
<evidence type="ECO:0000313" key="11">
    <source>
        <dbReference type="EMBL" id="SDM25155.1"/>
    </source>
</evidence>
<evidence type="ECO:0000256" key="1">
    <source>
        <dbReference type="ARBA" id="ARBA00007404"/>
    </source>
</evidence>
<dbReference type="NCBIfam" id="NF008805">
    <property type="entry name" value="PRK11824.1"/>
    <property type="match status" value="1"/>
</dbReference>
<comment type="similarity">
    <text evidence="1 8">Belongs to the polyribonucleotide nucleotidyltransferase family.</text>
</comment>
<dbReference type="HAMAP" id="MF_01595">
    <property type="entry name" value="PNPase"/>
    <property type="match status" value="1"/>
</dbReference>
<dbReference type="InterPro" id="IPR012162">
    <property type="entry name" value="PNPase"/>
</dbReference>
<keyword evidence="6 8" id="KW-0460">Magnesium</keyword>
<evidence type="ECO:0000256" key="2">
    <source>
        <dbReference type="ARBA" id="ARBA00022490"/>
    </source>
</evidence>
<dbReference type="Pfam" id="PF03726">
    <property type="entry name" value="PNPase"/>
    <property type="match status" value="1"/>
</dbReference>
<dbReference type="FunFam" id="3.30.1370.10:FF:000001">
    <property type="entry name" value="Polyribonucleotide nucleotidyltransferase"/>
    <property type="match status" value="1"/>
</dbReference>
<dbReference type="InterPro" id="IPR015847">
    <property type="entry name" value="ExoRNase_PH_dom2"/>
</dbReference>
<feature type="binding site" evidence="8">
    <location>
        <position position="490"/>
    </location>
    <ligand>
        <name>Mg(2+)</name>
        <dbReference type="ChEBI" id="CHEBI:18420"/>
    </ligand>
</feature>
<dbReference type="GO" id="GO:0004654">
    <property type="term" value="F:polyribonucleotide nucleotidyltransferase activity"/>
    <property type="evidence" value="ECO:0007669"/>
    <property type="project" value="UniProtKB-UniRule"/>
</dbReference>
<accession>A0A1G9RRM2</accession>
<dbReference type="InterPro" id="IPR004088">
    <property type="entry name" value="KH_dom_type_1"/>
</dbReference>
<dbReference type="CDD" id="cd11364">
    <property type="entry name" value="RNase_PH_PNPase_2"/>
    <property type="match status" value="1"/>
</dbReference>
<dbReference type="InterPro" id="IPR036345">
    <property type="entry name" value="ExoRNase_PH_dom2_sf"/>
</dbReference>
<feature type="binding site" evidence="8">
    <location>
        <position position="496"/>
    </location>
    <ligand>
        <name>Mg(2+)</name>
        <dbReference type="ChEBI" id="CHEBI:18420"/>
    </ligand>
</feature>
<dbReference type="PROSITE" id="PS50084">
    <property type="entry name" value="KH_TYPE_1"/>
    <property type="match status" value="1"/>
</dbReference>
<name>A0A1G9RRM2_9BACT</name>
<dbReference type="GO" id="GO:0000287">
    <property type="term" value="F:magnesium ion binding"/>
    <property type="evidence" value="ECO:0007669"/>
    <property type="project" value="UniProtKB-UniRule"/>
</dbReference>
<dbReference type="InterPro" id="IPR036612">
    <property type="entry name" value="KH_dom_type_1_sf"/>
</dbReference>
<evidence type="ECO:0000313" key="12">
    <source>
        <dbReference type="Proteomes" id="UP000198901"/>
    </source>
</evidence>
<dbReference type="CDD" id="cd02393">
    <property type="entry name" value="KH-I_PNPase"/>
    <property type="match status" value="1"/>
</dbReference>
<dbReference type="PANTHER" id="PTHR11252">
    <property type="entry name" value="POLYRIBONUCLEOTIDE NUCLEOTIDYLTRANSFERASE"/>
    <property type="match status" value="1"/>
</dbReference>
<evidence type="ECO:0000256" key="4">
    <source>
        <dbReference type="ARBA" id="ARBA00022695"/>
    </source>
</evidence>
<dbReference type="GO" id="GO:0005829">
    <property type="term" value="C:cytosol"/>
    <property type="evidence" value="ECO:0007669"/>
    <property type="project" value="TreeGrafter"/>
</dbReference>
<protein>
    <recommendedName>
        <fullName evidence="8">Polyribonucleotide nucleotidyltransferase</fullName>
        <ecNumber evidence="8">2.7.7.8</ecNumber>
    </recommendedName>
    <alternativeName>
        <fullName evidence="8">Polynucleotide phosphorylase</fullName>
        <shortName evidence="8">PNPase</shortName>
    </alternativeName>
</protein>
<keyword evidence="5 8" id="KW-0479">Metal-binding</keyword>